<protein>
    <submittedName>
        <fullName evidence="1">Uncharacterized protein</fullName>
    </submittedName>
</protein>
<reference evidence="1 2" key="1">
    <citation type="journal article" date="2014" name="Agronomy (Basel)">
        <title>A Draft Genome Sequence for Ensete ventricosum, the Drought-Tolerant Tree Against Hunger.</title>
        <authorList>
            <person name="Harrison J."/>
            <person name="Moore K.A."/>
            <person name="Paszkiewicz K."/>
            <person name="Jones T."/>
            <person name="Grant M."/>
            <person name="Ambacheew D."/>
            <person name="Muzemil S."/>
            <person name="Studholme D.J."/>
        </authorList>
    </citation>
    <scope>NUCLEOTIDE SEQUENCE [LARGE SCALE GENOMIC DNA]</scope>
</reference>
<sequence>MNPMDVKALAIMKLCHDFDSAMAKDSLVAIQKRYNILNEYVLHAPLPGQRPYDSYPNRSEGLFPTTKVGRPDIRLSMVGGGVGWGFRLEWLLIR</sequence>
<proteinExistence type="predicted"/>
<dbReference type="AlphaFoldDB" id="A0A427AK80"/>
<comment type="caution">
    <text evidence="1">The sequence shown here is derived from an EMBL/GenBank/DDBJ whole genome shotgun (WGS) entry which is preliminary data.</text>
</comment>
<evidence type="ECO:0000313" key="1">
    <source>
        <dbReference type="EMBL" id="RRT76586.1"/>
    </source>
</evidence>
<name>A0A427AK80_ENSVE</name>
<gene>
    <name evidence="1" type="ORF">B296_00009856</name>
</gene>
<dbReference type="EMBL" id="AMZH03002157">
    <property type="protein sequence ID" value="RRT76586.1"/>
    <property type="molecule type" value="Genomic_DNA"/>
</dbReference>
<dbReference type="Proteomes" id="UP000287651">
    <property type="component" value="Unassembled WGS sequence"/>
</dbReference>
<organism evidence="1 2">
    <name type="scientific">Ensete ventricosum</name>
    <name type="common">Abyssinian banana</name>
    <name type="synonym">Musa ensete</name>
    <dbReference type="NCBI Taxonomy" id="4639"/>
    <lineage>
        <taxon>Eukaryota</taxon>
        <taxon>Viridiplantae</taxon>
        <taxon>Streptophyta</taxon>
        <taxon>Embryophyta</taxon>
        <taxon>Tracheophyta</taxon>
        <taxon>Spermatophyta</taxon>
        <taxon>Magnoliopsida</taxon>
        <taxon>Liliopsida</taxon>
        <taxon>Zingiberales</taxon>
        <taxon>Musaceae</taxon>
        <taxon>Ensete</taxon>
    </lineage>
</organism>
<accession>A0A427AK80</accession>
<evidence type="ECO:0000313" key="2">
    <source>
        <dbReference type="Proteomes" id="UP000287651"/>
    </source>
</evidence>